<accession>A0A915ZZC9</accession>
<keyword evidence="1" id="KW-1133">Transmembrane helix</keyword>
<name>A0A915ZZC9_9GLOM</name>
<feature type="transmembrane region" description="Helical" evidence="1">
    <location>
        <begin position="448"/>
        <end position="470"/>
    </location>
</feature>
<dbReference type="VEuPathDB" id="FungiDB:RhiirFUN_005728"/>
<proteinExistence type="predicted"/>
<feature type="signal peptide" evidence="2">
    <location>
        <begin position="1"/>
        <end position="24"/>
    </location>
</feature>
<dbReference type="AlphaFoldDB" id="A0A915ZZC9"/>
<evidence type="ECO:0000313" key="4">
    <source>
        <dbReference type="Proteomes" id="UP000684084"/>
    </source>
</evidence>
<evidence type="ECO:0000256" key="2">
    <source>
        <dbReference type="SAM" id="SignalP"/>
    </source>
</evidence>
<gene>
    <name evidence="3" type="ORF">CHRIB12_LOCUS23508</name>
</gene>
<feature type="chain" id="PRO_5036973565" description="Sequence orphan" evidence="2">
    <location>
        <begin position="25"/>
        <end position="478"/>
    </location>
</feature>
<sequence>MKILSTTLFVVVLELICLVQITVSEKCLEYISPFYQKTKMIDCPMIHSKDSKDKRQTSSKSDNMITVDFQCLIDDKQLCKKVEQVFITAGKFITATFNLKSIISVNAQFLDFCKTYGKCDKDVIILGAAGPARMIPYQDPKENKIRFYPQALYKQMNFPIEHPEFGPNEIMATFNSNTSYWFEGDPLPMLEKQSDMLYVVIHEMIHGLGFTTSWDDYFGIKALTPAIGGTTKPPTPGEITSQSDELQSSQFFELISDKFLVLLPSGKLVSSIADEINKFQFKIETLSSTDGIASEFSASPQFPIAKNMYNTAMTHGAMGFLTIPPSDQLTREQILNNVIILETSLIPYQHGSSVAHTDFDTYVNSSDFLMLFTYPKTATLGQIMSAVGSTNTTGPIGPKLRLLLGSLGYEVKKEYTPPVKLSSIPIKNYNPSNTYNKNNNNYNDMNNSSFICVNIILNLVCIIIIFFNSIKSLNLSGK</sequence>
<evidence type="ECO:0008006" key="5">
    <source>
        <dbReference type="Google" id="ProtNLM"/>
    </source>
</evidence>
<dbReference type="EMBL" id="CAGKOT010000092">
    <property type="protein sequence ID" value="CAB5394811.1"/>
    <property type="molecule type" value="Genomic_DNA"/>
</dbReference>
<keyword evidence="1" id="KW-0472">Membrane</keyword>
<protein>
    <recommendedName>
        <fullName evidence="5">Sequence orphan</fullName>
    </recommendedName>
</protein>
<evidence type="ECO:0000256" key="1">
    <source>
        <dbReference type="SAM" id="Phobius"/>
    </source>
</evidence>
<organism evidence="3 4">
    <name type="scientific">Rhizophagus irregularis</name>
    <dbReference type="NCBI Taxonomy" id="588596"/>
    <lineage>
        <taxon>Eukaryota</taxon>
        <taxon>Fungi</taxon>
        <taxon>Fungi incertae sedis</taxon>
        <taxon>Mucoromycota</taxon>
        <taxon>Glomeromycotina</taxon>
        <taxon>Glomeromycetes</taxon>
        <taxon>Glomerales</taxon>
        <taxon>Glomeraceae</taxon>
        <taxon>Rhizophagus</taxon>
    </lineage>
</organism>
<reference evidence="3" key="1">
    <citation type="submission" date="2020-05" db="EMBL/GenBank/DDBJ databases">
        <authorList>
            <person name="Rincon C."/>
            <person name="Sanders R I."/>
            <person name="Robbins C."/>
            <person name="Chaturvedi A."/>
        </authorList>
    </citation>
    <scope>NUCLEOTIDE SEQUENCE</scope>
    <source>
        <strain evidence="3">CHB12</strain>
    </source>
</reference>
<keyword evidence="1" id="KW-0812">Transmembrane</keyword>
<dbReference type="Proteomes" id="UP000684084">
    <property type="component" value="Unassembled WGS sequence"/>
</dbReference>
<keyword evidence="2" id="KW-0732">Signal</keyword>
<evidence type="ECO:0000313" key="3">
    <source>
        <dbReference type="EMBL" id="CAB5394811.1"/>
    </source>
</evidence>
<comment type="caution">
    <text evidence="3">The sequence shown here is derived from an EMBL/GenBank/DDBJ whole genome shotgun (WGS) entry which is preliminary data.</text>
</comment>
<dbReference type="OrthoDB" id="73465at2759"/>